<dbReference type="Pfam" id="PF00582">
    <property type="entry name" value="Usp"/>
    <property type="match status" value="1"/>
</dbReference>
<protein>
    <recommendedName>
        <fullName evidence="1">UspA domain-containing protein</fullName>
    </recommendedName>
</protein>
<dbReference type="eggNOG" id="ENOG502QQZK">
    <property type="taxonomic scope" value="Eukaryota"/>
</dbReference>
<dbReference type="EMBL" id="KI392058">
    <property type="protein sequence ID" value="ERN20670.1"/>
    <property type="molecule type" value="Genomic_DNA"/>
</dbReference>
<accession>U5DEN0</accession>
<dbReference type="InterPro" id="IPR006016">
    <property type="entry name" value="UspA"/>
</dbReference>
<gene>
    <name evidence="2" type="ORF">AMTR_s00070p00184710</name>
</gene>
<dbReference type="HOGENOM" id="CLU_076222_0_0_1"/>
<reference evidence="3" key="1">
    <citation type="journal article" date="2013" name="Science">
        <title>The Amborella genome and the evolution of flowering plants.</title>
        <authorList>
            <consortium name="Amborella Genome Project"/>
        </authorList>
    </citation>
    <scope>NUCLEOTIDE SEQUENCE [LARGE SCALE GENOMIC DNA]</scope>
</reference>
<sequence>MSSLHGNGHGPSLFSREQWSSSSKRWSRKAASTEQKTLDHMHGLLQQLNQREPLMRRRVMVVVDSSSSSRHAVMWALTHIANKGDLVTLFQVIEPGHRAASTEVPSDLARSLGALCKACKSEVDVEALVIQGPRSSTVISQVKKLEASVLVLGQKKPSPLGWNSHEEFVDQCINNTDCLTLAVRKQSKGIGGYLITSRWQKNFWLLA</sequence>
<keyword evidence="3" id="KW-1185">Reference proteome</keyword>
<evidence type="ECO:0000313" key="3">
    <source>
        <dbReference type="Proteomes" id="UP000017836"/>
    </source>
</evidence>
<dbReference type="Gramene" id="ERN20670">
    <property type="protein sequence ID" value="ERN20670"/>
    <property type="gene ID" value="AMTR_s00070p00184710"/>
</dbReference>
<evidence type="ECO:0000259" key="1">
    <source>
        <dbReference type="Pfam" id="PF00582"/>
    </source>
</evidence>
<dbReference type="AlphaFoldDB" id="U5DEN0"/>
<dbReference type="SUPFAM" id="SSF52402">
    <property type="entry name" value="Adenine nucleotide alpha hydrolases-like"/>
    <property type="match status" value="1"/>
</dbReference>
<dbReference type="Gene3D" id="3.40.50.620">
    <property type="entry name" value="HUPs"/>
    <property type="match status" value="1"/>
</dbReference>
<dbReference type="PANTHER" id="PTHR47125:SF2">
    <property type="entry name" value="ADENINE NUCLEOTIDE ALPHA HYDROLASES-LIKE SUPERFAMILY PROTEIN"/>
    <property type="match status" value="1"/>
</dbReference>
<name>U5DEN0_AMBTC</name>
<proteinExistence type="predicted"/>
<dbReference type="Proteomes" id="UP000017836">
    <property type="component" value="Unassembled WGS sequence"/>
</dbReference>
<dbReference type="PANTHER" id="PTHR47125">
    <property type="entry name" value="ADENINE NUCLEOTIDE ALPHA HYDROLASES-LIKE SUPERFAMILY PROTEIN"/>
    <property type="match status" value="1"/>
</dbReference>
<dbReference type="InterPro" id="IPR014729">
    <property type="entry name" value="Rossmann-like_a/b/a_fold"/>
</dbReference>
<organism evidence="2 3">
    <name type="scientific">Amborella trichopoda</name>
    <dbReference type="NCBI Taxonomy" id="13333"/>
    <lineage>
        <taxon>Eukaryota</taxon>
        <taxon>Viridiplantae</taxon>
        <taxon>Streptophyta</taxon>
        <taxon>Embryophyta</taxon>
        <taxon>Tracheophyta</taxon>
        <taxon>Spermatophyta</taxon>
        <taxon>Magnoliopsida</taxon>
        <taxon>Amborellales</taxon>
        <taxon>Amborellaceae</taxon>
        <taxon>Amborella</taxon>
    </lineage>
</organism>
<evidence type="ECO:0000313" key="2">
    <source>
        <dbReference type="EMBL" id="ERN20670.1"/>
    </source>
</evidence>
<dbReference type="CDD" id="cd00293">
    <property type="entry name" value="USP-like"/>
    <property type="match status" value="1"/>
</dbReference>
<feature type="domain" description="UspA" evidence="1">
    <location>
        <begin position="55"/>
        <end position="184"/>
    </location>
</feature>
<dbReference type="OMA" id="NTRWQKD"/>